<evidence type="ECO:0000259" key="1">
    <source>
        <dbReference type="SMART" id="SM00460"/>
    </source>
</evidence>
<dbReference type="SUPFAM" id="SSF54001">
    <property type="entry name" value="Cysteine proteinases"/>
    <property type="match status" value="1"/>
</dbReference>
<sequence>MYEEYLKESEYIDYSHPEIQKLAKKLKEESTDDIDLIKKSFYFVRDQVHHSWDVKDKRVTVTASDCLREGVGICWVKSNLLAALLRANGIPSGISHQRLTLGDTPDTGYCIHSLNTVYIPSLKKWIRLDARGNNESSHAEFSLEEEILAFRVTTEGEKDYHDNLAEPDPGLMKVLKDNTDAIHMYLHCLPDRLTNE</sequence>
<dbReference type="Pfam" id="PF01841">
    <property type="entry name" value="Transglut_core"/>
    <property type="match status" value="1"/>
</dbReference>
<dbReference type="InterPro" id="IPR038765">
    <property type="entry name" value="Papain-like_cys_pep_sf"/>
</dbReference>
<dbReference type="PANTHER" id="PTHR33490">
    <property type="entry name" value="BLR5614 PROTEIN-RELATED"/>
    <property type="match status" value="1"/>
</dbReference>
<dbReference type="Gene3D" id="3.10.620.30">
    <property type="match status" value="1"/>
</dbReference>
<dbReference type="PANTHER" id="PTHR33490:SF3">
    <property type="entry name" value="CONSERVED INTEGRAL MEMBRANE PROTEIN"/>
    <property type="match status" value="1"/>
</dbReference>
<proteinExistence type="evidence at transcript level"/>
<feature type="domain" description="Transglutaminase-like" evidence="1">
    <location>
        <begin position="66"/>
        <end position="132"/>
    </location>
</feature>
<organism evidence="2">
    <name type="scientific">Piromyces sp</name>
    <dbReference type="NCBI Taxonomy" id="45796"/>
    <lineage>
        <taxon>Eukaryota</taxon>
        <taxon>Fungi</taxon>
        <taxon>Fungi incertae sedis</taxon>
        <taxon>Chytridiomycota</taxon>
        <taxon>Chytridiomycota incertae sedis</taxon>
        <taxon>Neocallimastigomycetes</taxon>
        <taxon>Neocallimastigales</taxon>
        <taxon>Neocallimastigaceae</taxon>
        <taxon>Piromyces</taxon>
    </lineage>
</organism>
<name>A0A2S1TYU6_PIRSP</name>
<reference evidence="2" key="1">
    <citation type="submission" date="2018-03" db="EMBL/GenBank/DDBJ databases">
        <title>Horizontal gene transfer is an indispensable driver in forging the evolution of the Neocallimastigomycota as a distinct gut-dwelling fungal lineage.</title>
        <authorList>
            <person name="Murphy C.L."/>
            <person name="Youssef N.H."/>
            <person name="Elshahed M.S."/>
        </authorList>
    </citation>
    <scope>NUCLEOTIDE SEQUENCE</scope>
    <source>
        <strain evidence="2">A1</strain>
    </source>
</reference>
<dbReference type="EMBL" id="MH043654">
    <property type="protein sequence ID" value="AWI66808.1"/>
    <property type="molecule type" value="mRNA"/>
</dbReference>
<evidence type="ECO:0000313" key="2">
    <source>
        <dbReference type="EMBL" id="AWI66808.1"/>
    </source>
</evidence>
<dbReference type="InterPro" id="IPR002931">
    <property type="entry name" value="Transglutaminase-like"/>
</dbReference>
<dbReference type="SMART" id="SM00460">
    <property type="entry name" value="TGc"/>
    <property type="match status" value="1"/>
</dbReference>
<dbReference type="AlphaFoldDB" id="A0A2S1TYU6"/>
<accession>A0A2S1TYU6</accession>
<protein>
    <submittedName>
        <fullName evidence="2">Transglutaminase family protein</fullName>
    </submittedName>
</protein>